<dbReference type="SFLD" id="SFLDG00358">
    <property type="entry name" value="Main_(cytGST)"/>
    <property type="match status" value="1"/>
</dbReference>
<evidence type="ECO:0000313" key="4">
    <source>
        <dbReference type="Proteomes" id="UP000278962"/>
    </source>
</evidence>
<dbReference type="InterPro" id="IPR004045">
    <property type="entry name" value="Glutathione_S-Trfase_N"/>
</dbReference>
<dbReference type="SFLD" id="SFLDS00019">
    <property type="entry name" value="Glutathione_Transferase_(cytos"/>
    <property type="match status" value="1"/>
</dbReference>
<dbReference type="InterPro" id="IPR036249">
    <property type="entry name" value="Thioredoxin-like_sf"/>
</dbReference>
<dbReference type="Proteomes" id="UP000278962">
    <property type="component" value="Unassembled WGS sequence"/>
</dbReference>
<feature type="domain" description="GST C-terminal" evidence="2">
    <location>
        <begin position="83"/>
        <end position="206"/>
    </location>
</feature>
<sequence>MRLYDYAASGNCFKVRLLLGMLDRAYERVPVDIFGGDTLTCEFAMINPVRETPVLELDSGERITQSNAILWYLAEGTAWLPGTPLERAQVAQWLSFEQERVMGGLGGPRFRLVTGRATEAEVAPRLAVGRAALDVLDAHLAARDWLVGGRPSIADVSVFAYTSVAPVEVPGAVAAWVDRVRALPGFVDDFVRYPENARPGAGSSIY</sequence>
<evidence type="ECO:0000259" key="2">
    <source>
        <dbReference type="PROSITE" id="PS50405"/>
    </source>
</evidence>
<protein>
    <submittedName>
        <fullName evidence="3">Glutathione S-transferase</fullName>
    </submittedName>
</protein>
<evidence type="ECO:0000259" key="1">
    <source>
        <dbReference type="PROSITE" id="PS50404"/>
    </source>
</evidence>
<dbReference type="InterPro" id="IPR036282">
    <property type="entry name" value="Glutathione-S-Trfase_C_sf"/>
</dbReference>
<dbReference type="Pfam" id="PF13417">
    <property type="entry name" value="GST_N_3"/>
    <property type="match status" value="1"/>
</dbReference>
<comment type="caution">
    <text evidence="3">The sequence shown here is derived from an EMBL/GenBank/DDBJ whole genome shotgun (WGS) entry which is preliminary data.</text>
</comment>
<dbReference type="CDD" id="cd03056">
    <property type="entry name" value="GST_N_4"/>
    <property type="match status" value="1"/>
</dbReference>
<evidence type="ECO:0000313" key="3">
    <source>
        <dbReference type="EMBL" id="RKQ93648.1"/>
    </source>
</evidence>
<dbReference type="EMBL" id="RBIL01000001">
    <property type="protein sequence ID" value="RKQ93648.1"/>
    <property type="molecule type" value="Genomic_DNA"/>
</dbReference>
<dbReference type="RefSeq" id="WP_121251969.1">
    <property type="nucleotide sequence ID" value="NZ_RBIL01000001.1"/>
</dbReference>
<dbReference type="InterPro" id="IPR010987">
    <property type="entry name" value="Glutathione-S-Trfase_C-like"/>
</dbReference>
<dbReference type="Pfam" id="PF13410">
    <property type="entry name" value="GST_C_2"/>
    <property type="match status" value="1"/>
</dbReference>
<dbReference type="Gene3D" id="1.20.1050.10">
    <property type="match status" value="1"/>
</dbReference>
<organism evidence="3 4">
    <name type="scientific">Solirubrobacter pauli</name>
    <dbReference type="NCBI Taxonomy" id="166793"/>
    <lineage>
        <taxon>Bacteria</taxon>
        <taxon>Bacillati</taxon>
        <taxon>Actinomycetota</taxon>
        <taxon>Thermoleophilia</taxon>
        <taxon>Solirubrobacterales</taxon>
        <taxon>Solirubrobacteraceae</taxon>
        <taxon>Solirubrobacter</taxon>
    </lineage>
</organism>
<keyword evidence="3" id="KW-0808">Transferase</keyword>
<dbReference type="PANTHER" id="PTHR44051">
    <property type="entry name" value="GLUTATHIONE S-TRANSFERASE-RELATED"/>
    <property type="match status" value="1"/>
</dbReference>
<gene>
    <name evidence="3" type="ORF">C8N24_3519</name>
</gene>
<keyword evidence="4" id="KW-1185">Reference proteome</keyword>
<reference evidence="3 4" key="1">
    <citation type="submission" date="2018-10" db="EMBL/GenBank/DDBJ databases">
        <title>Genomic Encyclopedia of Archaeal and Bacterial Type Strains, Phase II (KMG-II): from individual species to whole genera.</title>
        <authorList>
            <person name="Goeker M."/>
        </authorList>
    </citation>
    <scope>NUCLEOTIDE SEQUENCE [LARGE SCALE GENOMIC DNA]</scope>
    <source>
        <strain evidence="3 4">DSM 14954</strain>
    </source>
</reference>
<feature type="domain" description="GST N-terminal" evidence="1">
    <location>
        <begin position="1"/>
        <end position="81"/>
    </location>
</feature>
<dbReference type="PROSITE" id="PS50405">
    <property type="entry name" value="GST_CTER"/>
    <property type="match status" value="1"/>
</dbReference>
<dbReference type="OrthoDB" id="9770408at2"/>
<dbReference type="Gene3D" id="3.40.30.10">
    <property type="entry name" value="Glutaredoxin"/>
    <property type="match status" value="1"/>
</dbReference>
<proteinExistence type="predicted"/>
<dbReference type="PANTHER" id="PTHR44051:SF2">
    <property type="entry name" value="HYPOTHETICAL GLUTATHIONE S-TRANSFERASE LIKE PROTEIN"/>
    <property type="match status" value="1"/>
</dbReference>
<name>A0A660LEV7_9ACTN</name>
<dbReference type="SUPFAM" id="SSF52833">
    <property type="entry name" value="Thioredoxin-like"/>
    <property type="match status" value="1"/>
</dbReference>
<dbReference type="InterPro" id="IPR040079">
    <property type="entry name" value="Glutathione_S-Trfase"/>
</dbReference>
<dbReference type="AlphaFoldDB" id="A0A660LEV7"/>
<accession>A0A660LEV7</accession>
<dbReference type="PROSITE" id="PS50404">
    <property type="entry name" value="GST_NTER"/>
    <property type="match status" value="1"/>
</dbReference>
<dbReference type="SUPFAM" id="SSF47616">
    <property type="entry name" value="GST C-terminal domain-like"/>
    <property type="match status" value="1"/>
</dbReference>
<dbReference type="GO" id="GO:0016740">
    <property type="term" value="F:transferase activity"/>
    <property type="evidence" value="ECO:0007669"/>
    <property type="project" value="UniProtKB-KW"/>
</dbReference>